<proteinExistence type="predicted"/>
<evidence type="ECO:0000313" key="2">
    <source>
        <dbReference type="EMBL" id="CAI6360583.1"/>
    </source>
</evidence>
<evidence type="ECO:0000313" key="3">
    <source>
        <dbReference type="Proteomes" id="UP001160148"/>
    </source>
</evidence>
<organism evidence="2 3">
    <name type="scientific">Macrosiphum euphorbiae</name>
    <name type="common">potato aphid</name>
    <dbReference type="NCBI Taxonomy" id="13131"/>
    <lineage>
        <taxon>Eukaryota</taxon>
        <taxon>Metazoa</taxon>
        <taxon>Ecdysozoa</taxon>
        <taxon>Arthropoda</taxon>
        <taxon>Hexapoda</taxon>
        <taxon>Insecta</taxon>
        <taxon>Pterygota</taxon>
        <taxon>Neoptera</taxon>
        <taxon>Paraneoptera</taxon>
        <taxon>Hemiptera</taxon>
        <taxon>Sternorrhyncha</taxon>
        <taxon>Aphidomorpha</taxon>
        <taxon>Aphidoidea</taxon>
        <taxon>Aphididae</taxon>
        <taxon>Macrosiphini</taxon>
        <taxon>Macrosiphum</taxon>
    </lineage>
</organism>
<accession>A0AAV0WXZ0</accession>
<feature type="compositionally biased region" description="Polar residues" evidence="1">
    <location>
        <begin position="1"/>
        <end position="10"/>
    </location>
</feature>
<comment type="caution">
    <text evidence="2">The sequence shown here is derived from an EMBL/GenBank/DDBJ whole genome shotgun (WGS) entry which is preliminary data.</text>
</comment>
<reference evidence="2 3" key="1">
    <citation type="submission" date="2023-01" db="EMBL/GenBank/DDBJ databases">
        <authorList>
            <person name="Whitehead M."/>
        </authorList>
    </citation>
    <scope>NUCLEOTIDE SEQUENCE [LARGE SCALE GENOMIC DNA]</scope>
</reference>
<name>A0AAV0WXZ0_9HEMI</name>
<dbReference type="Proteomes" id="UP001160148">
    <property type="component" value="Unassembled WGS sequence"/>
</dbReference>
<feature type="region of interest" description="Disordered" evidence="1">
    <location>
        <begin position="1"/>
        <end position="28"/>
    </location>
</feature>
<protein>
    <submittedName>
        <fullName evidence="2">Uncharacterized protein</fullName>
    </submittedName>
</protein>
<keyword evidence="3" id="KW-1185">Reference proteome</keyword>
<dbReference type="EMBL" id="CARXXK010000003">
    <property type="protein sequence ID" value="CAI6360583.1"/>
    <property type="molecule type" value="Genomic_DNA"/>
</dbReference>
<gene>
    <name evidence="2" type="ORF">MEUPH1_LOCUS15870</name>
</gene>
<sequence>MLTQNRVSSRTRGRVPEAPDGSGQLLRRRRDGRYDCSVQFAAGCAAVSRRSRSDLVGRRERRVRIHLDRASTLRTDHSATPLVTALA</sequence>
<dbReference type="AlphaFoldDB" id="A0AAV0WXZ0"/>
<evidence type="ECO:0000256" key="1">
    <source>
        <dbReference type="SAM" id="MobiDB-lite"/>
    </source>
</evidence>